<dbReference type="GO" id="GO:0030313">
    <property type="term" value="C:cell envelope"/>
    <property type="evidence" value="ECO:0007669"/>
    <property type="project" value="UniProtKB-SubCell"/>
</dbReference>
<dbReference type="GO" id="GO:0030001">
    <property type="term" value="P:metal ion transport"/>
    <property type="evidence" value="ECO:0007669"/>
    <property type="project" value="InterPro"/>
</dbReference>
<dbReference type="PRINTS" id="PR00691">
    <property type="entry name" value="ADHESINB"/>
</dbReference>
<evidence type="ECO:0000256" key="4">
    <source>
        <dbReference type="ARBA" id="ARBA00022723"/>
    </source>
</evidence>
<dbReference type="PRINTS" id="PR00690">
    <property type="entry name" value="ADHESNFAMILY"/>
</dbReference>
<dbReference type="PANTHER" id="PTHR42953">
    <property type="entry name" value="HIGH-AFFINITY ZINC UPTAKE SYSTEM PROTEIN ZNUA-RELATED"/>
    <property type="match status" value="1"/>
</dbReference>
<keyword evidence="3 6" id="KW-0813">Transport</keyword>
<dbReference type="Gene3D" id="3.40.50.1980">
    <property type="entry name" value="Nitrogenase molybdenum iron protein domain"/>
    <property type="match status" value="2"/>
</dbReference>
<dbReference type="PROSITE" id="PS51318">
    <property type="entry name" value="TAT"/>
    <property type="match status" value="1"/>
</dbReference>
<evidence type="ECO:0000256" key="5">
    <source>
        <dbReference type="ARBA" id="ARBA00022729"/>
    </source>
</evidence>
<feature type="chain" id="PRO_5026871339" evidence="7">
    <location>
        <begin position="32"/>
        <end position="333"/>
    </location>
</feature>
<sequence length="333" mass="35872">MVSLGGLVPRRALFKALGLVAVLGLAGPVAVAPAAAQTPKKLQIVATTGMIADAVRQVGGERVAVEALMGPGVDPHLYRQTRSDIARMTRADAVIWHGLYLEAQLEEFFADLARRKKVVALGEQIEKGKLLDHDDYKGRFDPHVWMDPRLWRDVVVAARNTLATLDPTGQPVFEANAARHLAEIDRLAAYAEVVLSSVPQSARVLVTAHDAFNYFGRAYGFEVLGIQGISTESEAGLKQIETFVNTLVERKIKAVFVESSVADRNVRALIEGAAARGWSVAIGGELYSDAMGETGTYEGTYIGMIDHNVTTIARALGGTVPAKGMNERLAAVR</sequence>
<name>A0A6J4MEX5_9HYPH</name>
<evidence type="ECO:0000313" key="8">
    <source>
        <dbReference type="EMBL" id="CAA9356107.1"/>
    </source>
</evidence>
<dbReference type="AlphaFoldDB" id="A0A6J4MEX5"/>
<keyword evidence="4" id="KW-0479">Metal-binding</keyword>
<evidence type="ECO:0000256" key="6">
    <source>
        <dbReference type="RuleBase" id="RU003512"/>
    </source>
</evidence>
<dbReference type="InterPro" id="IPR050492">
    <property type="entry name" value="Bact_metal-bind_prot9"/>
</dbReference>
<keyword evidence="5 7" id="KW-0732">Signal</keyword>
<feature type="signal peptide" evidence="7">
    <location>
        <begin position="1"/>
        <end position="31"/>
    </location>
</feature>
<dbReference type="EMBL" id="CADCUC010000552">
    <property type="protein sequence ID" value="CAA9356107.1"/>
    <property type="molecule type" value="Genomic_DNA"/>
</dbReference>
<evidence type="ECO:0000256" key="2">
    <source>
        <dbReference type="ARBA" id="ARBA00011028"/>
    </source>
</evidence>
<dbReference type="GO" id="GO:0007155">
    <property type="term" value="P:cell adhesion"/>
    <property type="evidence" value="ECO:0007669"/>
    <property type="project" value="InterPro"/>
</dbReference>
<dbReference type="Pfam" id="PF01297">
    <property type="entry name" value="ZnuA"/>
    <property type="match status" value="1"/>
</dbReference>
<accession>A0A6J4MEX5</accession>
<dbReference type="PANTHER" id="PTHR42953:SF1">
    <property type="entry name" value="METAL-BINDING PROTEIN HI_0362-RELATED"/>
    <property type="match status" value="1"/>
</dbReference>
<organism evidence="8">
    <name type="scientific">uncultured Microvirga sp</name>
    <dbReference type="NCBI Taxonomy" id="412392"/>
    <lineage>
        <taxon>Bacteria</taxon>
        <taxon>Pseudomonadati</taxon>
        <taxon>Pseudomonadota</taxon>
        <taxon>Alphaproteobacteria</taxon>
        <taxon>Hyphomicrobiales</taxon>
        <taxon>Methylobacteriaceae</taxon>
        <taxon>Microvirga</taxon>
        <taxon>environmental samples</taxon>
    </lineage>
</organism>
<dbReference type="SUPFAM" id="SSF53807">
    <property type="entry name" value="Helical backbone' metal receptor"/>
    <property type="match status" value="1"/>
</dbReference>
<evidence type="ECO:0000256" key="7">
    <source>
        <dbReference type="SAM" id="SignalP"/>
    </source>
</evidence>
<reference evidence="8" key="1">
    <citation type="submission" date="2020-02" db="EMBL/GenBank/DDBJ databases">
        <authorList>
            <person name="Meier V. D."/>
        </authorList>
    </citation>
    <scope>NUCLEOTIDE SEQUENCE</scope>
    <source>
        <strain evidence="8">AVDCRST_MAG90</strain>
    </source>
</reference>
<proteinExistence type="inferred from homology"/>
<comment type="subcellular location">
    <subcellularLocation>
        <location evidence="1">Cell envelope</location>
    </subcellularLocation>
</comment>
<evidence type="ECO:0000256" key="3">
    <source>
        <dbReference type="ARBA" id="ARBA00022448"/>
    </source>
</evidence>
<comment type="similarity">
    <text evidence="2 6">Belongs to the bacterial solute-binding protein 9 family.</text>
</comment>
<evidence type="ECO:0000256" key="1">
    <source>
        <dbReference type="ARBA" id="ARBA00004196"/>
    </source>
</evidence>
<dbReference type="InterPro" id="IPR006127">
    <property type="entry name" value="ZnuA-like"/>
</dbReference>
<dbReference type="InterPro" id="IPR006129">
    <property type="entry name" value="AdhesinB"/>
</dbReference>
<dbReference type="GO" id="GO:0046872">
    <property type="term" value="F:metal ion binding"/>
    <property type="evidence" value="ECO:0007669"/>
    <property type="project" value="UniProtKB-KW"/>
</dbReference>
<dbReference type="InterPro" id="IPR006128">
    <property type="entry name" value="Lipoprotein_PsaA-like"/>
</dbReference>
<gene>
    <name evidence="8" type="ORF">AVDCRST_MAG90-2677</name>
</gene>
<dbReference type="InterPro" id="IPR006311">
    <property type="entry name" value="TAT_signal"/>
</dbReference>
<protein>
    <submittedName>
        <fullName evidence="8">Manganese ABC transporter, periplasmic-binding protein SitA</fullName>
    </submittedName>
</protein>